<feature type="transmembrane region" description="Helical" evidence="5">
    <location>
        <begin position="192"/>
        <end position="210"/>
    </location>
</feature>
<dbReference type="Proteomes" id="UP000189941">
    <property type="component" value="Unassembled WGS sequence"/>
</dbReference>
<dbReference type="Gene3D" id="1.20.1740.10">
    <property type="entry name" value="Amino acid/polyamine transporter I"/>
    <property type="match status" value="1"/>
</dbReference>
<dbReference type="STRING" id="1121925.SAMN02746011_00525"/>
<dbReference type="GO" id="GO:0016020">
    <property type="term" value="C:membrane"/>
    <property type="evidence" value="ECO:0007669"/>
    <property type="project" value="UniProtKB-SubCell"/>
</dbReference>
<dbReference type="OrthoDB" id="3181223at2"/>
<dbReference type="InterPro" id="IPR002293">
    <property type="entry name" value="AA/rel_permease1"/>
</dbReference>
<reference evidence="7" key="1">
    <citation type="submission" date="2017-02" db="EMBL/GenBank/DDBJ databases">
        <authorList>
            <person name="Varghese N."/>
            <person name="Submissions S."/>
        </authorList>
    </citation>
    <scope>NUCLEOTIDE SEQUENCE [LARGE SCALE GENOMIC DNA]</scope>
    <source>
        <strain evidence="7">DSM 15739</strain>
    </source>
</reference>
<evidence type="ECO:0000256" key="4">
    <source>
        <dbReference type="ARBA" id="ARBA00023136"/>
    </source>
</evidence>
<comment type="subcellular location">
    <subcellularLocation>
        <location evidence="1">Membrane</location>
        <topology evidence="1">Multi-pass membrane protein</topology>
    </subcellularLocation>
</comment>
<protein>
    <submittedName>
        <fullName evidence="6">Basic amino acid/polyamine antiporter, APA family</fullName>
    </submittedName>
</protein>
<keyword evidence="2 5" id="KW-0812">Transmembrane</keyword>
<sequence length="483" mass="53699">MNVKYRQSQFNYLGDLQKRSIEFLSAKLDVEGEGLEEKNKTYGLLTAIAMIVGTVVGSGIYFKADDILSFTGGNVTLGVLVILLGAVNIVFGSLTLAQLALRTTTSGGLAGYAEIYYNQTFATVIGLFQSFIYIPVITTVVTWVASSYTLSLLKPDASFEAEIILTIVYLFIIAIMNYYSKQLAGFFQSLSTFIKVIPLIIIMIMGLIWQQPIPAIPSNLPIVEPRDVGFGWLAALVPLAFTFDGWNVVTNIAPELKNAKRNLPLAYILGPIFILVLYVSYFVSLNNILGETFILSTGNHSVNFAFNMIFGRALGNVLIIIVVISVLGVANGMFLANIRLPQAMAEKGWLKSESLKKLHPQHQLSTHSTLLVMVINLLWLVIHYFVFKYQWLPNSDISESAVVFNNLCLLPIYYLVFQLYKKGQIKNKFFGIIAPLFATLGILVIVLGNFILNFKAALITSIVGILFILLFWSYAKRQQSYQP</sequence>
<feature type="transmembrane region" description="Helical" evidence="5">
    <location>
        <begin position="457"/>
        <end position="475"/>
    </location>
</feature>
<keyword evidence="4 5" id="KW-0472">Membrane</keyword>
<dbReference type="AlphaFoldDB" id="A0A1T4K2B6"/>
<keyword evidence="3 5" id="KW-1133">Transmembrane helix</keyword>
<feature type="transmembrane region" description="Helical" evidence="5">
    <location>
        <begin position="265"/>
        <end position="284"/>
    </location>
</feature>
<feature type="transmembrane region" description="Helical" evidence="5">
    <location>
        <begin position="230"/>
        <end position="253"/>
    </location>
</feature>
<evidence type="ECO:0000313" key="6">
    <source>
        <dbReference type="EMBL" id="SJZ36519.1"/>
    </source>
</evidence>
<evidence type="ECO:0000256" key="3">
    <source>
        <dbReference type="ARBA" id="ARBA00022989"/>
    </source>
</evidence>
<feature type="transmembrane region" description="Helical" evidence="5">
    <location>
        <begin position="74"/>
        <end position="101"/>
    </location>
</feature>
<dbReference type="EMBL" id="FUWO01000003">
    <property type="protein sequence ID" value="SJZ36519.1"/>
    <property type="molecule type" value="Genomic_DNA"/>
</dbReference>
<feature type="transmembrane region" description="Helical" evidence="5">
    <location>
        <begin position="304"/>
        <end position="330"/>
    </location>
</feature>
<dbReference type="PIRSF" id="PIRSF006060">
    <property type="entry name" value="AA_transporter"/>
    <property type="match status" value="1"/>
</dbReference>
<proteinExistence type="predicted"/>
<feature type="transmembrane region" description="Helical" evidence="5">
    <location>
        <begin position="42"/>
        <end position="62"/>
    </location>
</feature>
<feature type="transmembrane region" description="Helical" evidence="5">
    <location>
        <begin position="163"/>
        <end position="180"/>
    </location>
</feature>
<feature type="transmembrane region" description="Helical" evidence="5">
    <location>
        <begin position="364"/>
        <end position="385"/>
    </location>
</feature>
<evidence type="ECO:0000256" key="2">
    <source>
        <dbReference type="ARBA" id="ARBA00022692"/>
    </source>
</evidence>
<organism evidence="6 7">
    <name type="scientific">Globicatella sulfidifaciens DSM 15739</name>
    <dbReference type="NCBI Taxonomy" id="1121925"/>
    <lineage>
        <taxon>Bacteria</taxon>
        <taxon>Bacillati</taxon>
        <taxon>Bacillota</taxon>
        <taxon>Bacilli</taxon>
        <taxon>Lactobacillales</taxon>
        <taxon>Aerococcaceae</taxon>
        <taxon>Globicatella</taxon>
    </lineage>
</organism>
<dbReference type="RefSeq" id="WP_078755354.1">
    <property type="nucleotide sequence ID" value="NZ_FUWO01000003.1"/>
</dbReference>
<keyword evidence="7" id="KW-1185">Reference proteome</keyword>
<feature type="transmembrane region" description="Helical" evidence="5">
    <location>
        <begin position="121"/>
        <end position="143"/>
    </location>
</feature>
<accession>A0A1T4K2B6</accession>
<feature type="transmembrane region" description="Helical" evidence="5">
    <location>
        <begin position="397"/>
        <end position="417"/>
    </location>
</feature>
<dbReference type="GO" id="GO:0015179">
    <property type="term" value="F:L-amino acid transmembrane transporter activity"/>
    <property type="evidence" value="ECO:0007669"/>
    <property type="project" value="TreeGrafter"/>
</dbReference>
<dbReference type="Pfam" id="PF13520">
    <property type="entry name" value="AA_permease_2"/>
    <property type="match status" value="1"/>
</dbReference>
<evidence type="ECO:0000256" key="1">
    <source>
        <dbReference type="ARBA" id="ARBA00004141"/>
    </source>
</evidence>
<feature type="transmembrane region" description="Helical" evidence="5">
    <location>
        <begin position="429"/>
        <end position="451"/>
    </location>
</feature>
<evidence type="ECO:0000256" key="5">
    <source>
        <dbReference type="SAM" id="Phobius"/>
    </source>
</evidence>
<dbReference type="InterPro" id="IPR050598">
    <property type="entry name" value="AminoAcid_Transporter"/>
</dbReference>
<gene>
    <name evidence="6" type="ORF">SAMN02746011_00525</name>
</gene>
<name>A0A1T4K2B6_9LACT</name>
<evidence type="ECO:0000313" key="7">
    <source>
        <dbReference type="Proteomes" id="UP000189941"/>
    </source>
</evidence>
<dbReference type="PANTHER" id="PTHR11785">
    <property type="entry name" value="AMINO ACID TRANSPORTER"/>
    <property type="match status" value="1"/>
</dbReference>
<dbReference type="PANTHER" id="PTHR11785:SF512">
    <property type="entry name" value="SOBREMESA, ISOFORM B"/>
    <property type="match status" value="1"/>
</dbReference>